<dbReference type="EMBL" id="JAOTJC010000007">
    <property type="protein sequence ID" value="MCU7554724.1"/>
    <property type="molecule type" value="Genomic_DNA"/>
</dbReference>
<keyword evidence="5 7" id="KW-0457">Lysine biosynthesis</keyword>
<evidence type="ECO:0000256" key="1">
    <source>
        <dbReference type="ARBA" id="ARBA00001933"/>
    </source>
</evidence>
<dbReference type="InterPro" id="IPR022643">
    <property type="entry name" value="De-COase2_C"/>
</dbReference>
<dbReference type="InterPro" id="IPR029066">
    <property type="entry name" value="PLP-binding_barrel"/>
</dbReference>
<keyword evidence="2 5" id="KW-0210">Decarboxylase</keyword>
<keyword evidence="11" id="KW-1185">Reference proteome</keyword>
<evidence type="ECO:0000256" key="4">
    <source>
        <dbReference type="ARBA" id="ARBA00023239"/>
    </source>
</evidence>
<dbReference type="EC" id="4.1.1.20" evidence="5 6"/>
<evidence type="ECO:0000313" key="11">
    <source>
        <dbReference type="Proteomes" id="UP001209257"/>
    </source>
</evidence>
<proteinExistence type="inferred from homology"/>
<dbReference type="InterPro" id="IPR000183">
    <property type="entry name" value="Orn/DAP/Arg_de-COase"/>
</dbReference>
<feature type="binding site" evidence="5">
    <location>
        <position position="372"/>
    </location>
    <ligand>
        <name>substrate</name>
    </ligand>
</feature>
<feature type="binding site" evidence="5">
    <location>
        <position position="317"/>
    </location>
    <ligand>
        <name>substrate</name>
    </ligand>
</feature>
<dbReference type="InterPro" id="IPR002986">
    <property type="entry name" value="DAP_deCOOHase_LysA"/>
</dbReference>
<dbReference type="CDD" id="cd06828">
    <property type="entry name" value="PLPDE_III_DapDC"/>
    <property type="match status" value="1"/>
</dbReference>
<protein>
    <recommendedName>
        <fullName evidence="5 6">Diaminopimelate decarboxylase</fullName>
        <shortName evidence="5">DAP decarboxylase</shortName>
        <shortName evidence="5">DAPDC</shortName>
        <ecNumber evidence="5 6">4.1.1.20</ecNumber>
    </recommendedName>
</protein>
<feature type="binding site" evidence="5">
    <location>
        <position position="313"/>
    </location>
    <ligand>
        <name>substrate</name>
    </ligand>
</feature>
<evidence type="ECO:0000256" key="7">
    <source>
        <dbReference type="RuleBase" id="RU003738"/>
    </source>
</evidence>
<keyword evidence="5" id="KW-0028">Amino-acid biosynthesis</keyword>
<dbReference type="Pfam" id="PF02784">
    <property type="entry name" value="Orn_Arg_deC_N"/>
    <property type="match status" value="1"/>
</dbReference>
<keyword evidence="4 5" id="KW-0456">Lyase</keyword>
<evidence type="ECO:0000313" key="10">
    <source>
        <dbReference type="EMBL" id="MCU7554724.1"/>
    </source>
</evidence>
<dbReference type="PANTHER" id="PTHR43727:SF2">
    <property type="entry name" value="GROUP IV DECARBOXYLASE"/>
    <property type="match status" value="1"/>
</dbReference>
<dbReference type="PROSITE" id="PS00878">
    <property type="entry name" value="ODR_DC_2_1"/>
    <property type="match status" value="1"/>
</dbReference>
<comment type="caution">
    <text evidence="10">The sequence shown here is derived from an EMBL/GenBank/DDBJ whole genome shotgun (WGS) entry which is preliminary data.</text>
</comment>
<organism evidence="10 11">
    <name type="scientific">Alteromonas salexigens</name>
    <dbReference type="NCBI Taxonomy" id="2982530"/>
    <lineage>
        <taxon>Bacteria</taxon>
        <taxon>Pseudomonadati</taxon>
        <taxon>Pseudomonadota</taxon>
        <taxon>Gammaproteobacteria</taxon>
        <taxon>Alteromonadales</taxon>
        <taxon>Alteromonadaceae</taxon>
        <taxon>Alteromonas/Salinimonas group</taxon>
        <taxon>Alteromonas</taxon>
    </lineage>
</organism>
<dbReference type="Pfam" id="PF00278">
    <property type="entry name" value="Orn_DAP_Arg_deC"/>
    <property type="match status" value="1"/>
</dbReference>
<dbReference type="PRINTS" id="PR01179">
    <property type="entry name" value="ODADCRBXLASE"/>
</dbReference>
<dbReference type="NCBIfam" id="TIGR01048">
    <property type="entry name" value="lysA"/>
    <property type="match status" value="1"/>
</dbReference>
<evidence type="ECO:0000259" key="8">
    <source>
        <dbReference type="Pfam" id="PF00278"/>
    </source>
</evidence>
<reference evidence="11" key="1">
    <citation type="submission" date="2023-07" db="EMBL/GenBank/DDBJ databases">
        <title>Study on multiphase classification of strain Alteromonas salexigens isolated from the Yellow Sea.</title>
        <authorList>
            <person name="Sun L."/>
        </authorList>
    </citation>
    <scope>NUCLEOTIDE SEQUENCE [LARGE SCALE GENOMIC DNA]</scope>
    <source>
        <strain evidence="11">ASW11-19</strain>
    </source>
</reference>
<dbReference type="InterPro" id="IPR022657">
    <property type="entry name" value="De-COase2_CS"/>
</dbReference>
<feature type="binding site" evidence="5">
    <location>
        <position position="239"/>
    </location>
    <ligand>
        <name>pyridoxal 5'-phosphate</name>
        <dbReference type="ChEBI" id="CHEBI:597326"/>
    </ligand>
</feature>
<evidence type="ECO:0000259" key="9">
    <source>
        <dbReference type="Pfam" id="PF02784"/>
    </source>
</evidence>
<dbReference type="GO" id="GO:0008836">
    <property type="term" value="F:diaminopimelate decarboxylase activity"/>
    <property type="evidence" value="ECO:0007669"/>
    <property type="project" value="UniProtKB-EC"/>
</dbReference>
<dbReference type="RefSeq" id="WP_262993625.1">
    <property type="nucleotide sequence ID" value="NZ_JAOTJC010000007.1"/>
</dbReference>
<comment type="function">
    <text evidence="5">Specifically catalyzes the decarboxylation of meso-diaminopimelate (meso-DAP) to L-lysine.</text>
</comment>
<feature type="modified residue" description="N6-(pyridoxal phosphate)lysine" evidence="5">
    <location>
        <position position="60"/>
    </location>
</feature>
<evidence type="ECO:0000256" key="6">
    <source>
        <dbReference type="NCBIfam" id="TIGR01048"/>
    </source>
</evidence>
<dbReference type="PROSITE" id="PS00879">
    <property type="entry name" value="ODR_DC_2_2"/>
    <property type="match status" value="1"/>
</dbReference>
<dbReference type="SUPFAM" id="SSF51419">
    <property type="entry name" value="PLP-binding barrel"/>
    <property type="match status" value="1"/>
</dbReference>
<feature type="domain" description="Orn/DAP/Arg decarboxylase 2 N-terminal" evidence="9">
    <location>
        <begin position="35"/>
        <end position="281"/>
    </location>
</feature>
<evidence type="ECO:0000256" key="2">
    <source>
        <dbReference type="ARBA" id="ARBA00022793"/>
    </source>
</evidence>
<comment type="cofactor">
    <cofactor evidence="1 5 7">
        <name>pyridoxal 5'-phosphate</name>
        <dbReference type="ChEBI" id="CHEBI:597326"/>
    </cofactor>
</comment>
<evidence type="ECO:0000256" key="5">
    <source>
        <dbReference type="HAMAP-Rule" id="MF_02120"/>
    </source>
</evidence>
<dbReference type="Gene3D" id="3.20.20.10">
    <property type="entry name" value="Alanine racemase"/>
    <property type="match status" value="1"/>
</dbReference>
<feature type="binding site" evidence="5">
    <location>
        <begin position="274"/>
        <end position="277"/>
    </location>
    <ligand>
        <name>pyridoxal 5'-phosphate</name>
        <dbReference type="ChEBI" id="CHEBI:597326"/>
    </ligand>
</feature>
<accession>A0ABT2VNQ1</accession>
<dbReference type="InterPro" id="IPR022653">
    <property type="entry name" value="De-COase2_pyr-phos_BS"/>
</dbReference>
<dbReference type="PRINTS" id="PR01181">
    <property type="entry name" value="DAPDCRBXLASE"/>
</dbReference>
<evidence type="ECO:0000256" key="3">
    <source>
        <dbReference type="ARBA" id="ARBA00022898"/>
    </source>
</evidence>
<comment type="similarity">
    <text evidence="5">Belongs to the Orn/Lys/Arg decarboxylase class-II family. LysA subfamily.</text>
</comment>
<dbReference type="PANTHER" id="PTHR43727">
    <property type="entry name" value="DIAMINOPIMELATE DECARBOXYLASE"/>
    <property type="match status" value="1"/>
</dbReference>
<dbReference type="InterPro" id="IPR022644">
    <property type="entry name" value="De-COase2_N"/>
</dbReference>
<feature type="binding site" evidence="5">
    <location>
        <position position="345"/>
    </location>
    <ligand>
        <name>substrate</name>
    </ligand>
</feature>
<sequence>MDHFVYRDGRLFAEDVAVSDLARQHATPLYVYSRATLERHWHAFNDAVGEHPHLICYAVKANSNLGVLSVLAKLGSGFDIVSAGELARVLEAGGDAANVVFSGVGKKADEIRYALQQGIMCFNVESEPELHRINAVAGELGVKAPISLRINPDVDARTHPYISTGLKVNKFGIPRERAIATYELAASLPHIDVVGMDCHIGSQLTDIDPFVDALERLLVLIDELAEKGITISHLDVGGGLGVTYNNETPPHPREYAAAMAEKMTGRDDLKLILEPGRAIAANAGILVTEVEFIKEGEEKHFAIVDAAMNDMLRPALYSAWQNIIRVEQHTAATPKVYDIVGPVCETGDFLGKDRHLALAAGDLLAVRSAGAYGFVMASNYNSRCRPAEIMVDGDQVTVVREREILKDLWKGEHKLT</sequence>
<dbReference type="SUPFAM" id="SSF50621">
    <property type="entry name" value="Alanine racemase C-terminal domain-like"/>
    <property type="match status" value="1"/>
</dbReference>
<dbReference type="InterPro" id="IPR009006">
    <property type="entry name" value="Ala_racemase/Decarboxylase_C"/>
</dbReference>
<feature type="binding site" evidence="5">
    <location>
        <position position="277"/>
    </location>
    <ligand>
        <name>substrate</name>
    </ligand>
</feature>
<feature type="binding site" evidence="5">
    <location>
        <position position="372"/>
    </location>
    <ligand>
        <name>pyridoxal 5'-phosphate</name>
        <dbReference type="ChEBI" id="CHEBI:597326"/>
    </ligand>
</feature>
<gene>
    <name evidence="5 10" type="primary">lysA</name>
    <name evidence="10" type="ORF">OCL06_08945</name>
</gene>
<comment type="subunit">
    <text evidence="5">Homodimer.</text>
</comment>
<comment type="catalytic activity">
    <reaction evidence="5 7">
        <text>meso-2,6-diaminopimelate + H(+) = L-lysine + CO2</text>
        <dbReference type="Rhea" id="RHEA:15101"/>
        <dbReference type="ChEBI" id="CHEBI:15378"/>
        <dbReference type="ChEBI" id="CHEBI:16526"/>
        <dbReference type="ChEBI" id="CHEBI:32551"/>
        <dbReference type="ChEBI" id="CHEBI:57791"/>
        <dbReference type="EC" id="4.1.1.20"/>
    </reaction>
</comment>
<name>A0ABT2VNQ1_9ALTE</name>
<feature type="domain" description="Orn/DAP/Arg decarboxylase 2 C-terminal" evidence="8">
    <location>
        <begin position="30"/>
        <end position="370"/>
    </location>
</feature>
<dbReference type="HAMAP" id="MF_02120">
    <property type="entry name" value="LysA"/>
    <property type="match status" value="1"/>
</dbReference>
<comment type="pathway">
    <text evidence="5 7">Amino-acid biosynthesis; L-lysine biosynthesis via DAP pathway; L-lysine from DL-2,6-diaminopimelate: step 1/1.</text>
</comment>
<dbReference type="Proteomes" id="UP001209257">
    <property type="component" value="Unassembled WGS sequence"/>
</dbReference>
<keyword evidence="3 5" id="KW-0663">Pyridoxal phosphate</keyword>
<dbReference type="Gene3D" id="2.40.37.10">
    <property type="entry name" value="Lyase, Ornithine Decarboxylase, Chain A, domain 1"/>
    <property type="match status" value="1"/>
</dbReference>